<protein>
    <submittedName>
        <fullName evidence="2">Uncharacterized protein</fullName>
    </submittedName>
</protein>
<dbReference type="EMBL" id="CCDP010000001">
    <property type="protein sequence ID" value="CDQ38724.1"/>
    <property type="molecule type" value="Genomic_DNA"/>
</dbReference>
<evidence type="ECO:0000313" key="3">
    <source>
        <dbReference type="Proteomes" id="UP000028875"/>
    </source>
</evidence>
<keyword evidence="3" id="KW-1185">Reference proteome</keyword>
<proteinExistence type="predicted"/>
<dbReference type="eggNOG" id="ENOG5033M93">
    <property type="taxonomic scope" value="Bacteria"/>
</dbReference>
<keyword evidence="1" id="KW-1133">Transmembrane helix</keyword>
<comment type="caution">
    <text evidence="2">The sequence shown here is derived from an EMBL/GenBank/DDBJ whole genome shotgun (WGS) entry which is preliminary data.</text>
</comment>
<gene>
    <name evidence="2" type="ORF">BN990_00997</name>
</gene>
<keyword evidence="1" id="KW-0472">Membrane</keyword>
<dbReference type="Proteomes" id="UP000028875">
    <property type="component" value="Unassembled WGS sequence"/>
</dbReference>
<feature type="transmembrane region" description="Helical" evidence="1">
    <location>
        <begin position="12"/>
        <end position="33"/>
    </location>
</feature>
<organism evidence="2 3">
    <name type="scientific">Virgibacillus massiliensis</name>
    <dbReference type="NCBI Taxonomy" id="1462526"/>
    <lineage>
        <taxon>Bacteria</taxon>
        <taxon>Bacillati</taxon>
        <taxon>Bacillota</taxon>
        <taxon>Bacilli</taxon>
        <taxon>Bacillales</taxon>
        <taxon>Bacillaceae</taxon>
        <taxon>Virgibacillus</taxon>
    </lineage>
</organism>
<feature type="transmembrane region" description="Helical" evidence="1">
    <location>
        <begin position="62"/>
        <end position="81"/>
    </location>
</feature>
<reference evidence="2 3" key="1">
    <citation type="submission" date="2014-03" db="EMBL/GenBank/DDBJ databases">
        <authorList>
            <person name="Urmite Genomes U."/>
        </authorList>
    </citation>
    <scope>NUCLEOTIDE SEQUENCE [LARGE SCALE GENOMIC DNA]</scope>
    <source>
        <strain evidence="2 3">Vm-5</strain>
    </source>
</reference>
<accession>A0A024Q897</accession>
<sequence length="87" mass="9781">MPVLWKSLKLGISFVFIYVLIVFSAPFIIRLMGTTSVSSSPTMFQFSLYSINIRGNTFESEATIMGLFISLILGTVIYYIFHSLNKG</sequence>
<dbReference type="STRING" id="1462526.BN990_00997"/>
<dbReference type="RefSeq" id="WP_038242726.1">
    <property type="nucleotide sequence ID" value="NZ_BNER01000010.1"/>
</dbReference>
<name>A0A024Q897_9BACI</name>
<reference evidence="3" key="2">
    <citation type="submission" date="2014-05" db="EMBL/GenBank/DDBJ databases">
        <title>Draft genome sequence of Virgibacillus massiliensis Vm-5.</title>
        <authorList>
            <person name="Khelaifia S."/>
            <person name="Croce O."/>
            <person name="Lagier J.C."/>
            <person name="Raoult D."/>
        </authorList>
    </citation>
    <scope>NUCLEOTIDE SEQUENCE [LARGE SCALE GENOMIC DNA]</scope>
    <source>
        <strain evidence="3">Vm-5</strain>
    </source>
</reference>
<keyword evidence="1" id="KW-0812">Transmembrane</keyword>
<evidence type="ECO:0000256" key="1">
    <source>
        <dbReference type="SAM" id="Phobius"/>
    </source>
</evidence>
<dbReference type="AlphaFoldDB" id="A0A024Q897"/>
<evidence type="ECO:0000313" key="2">
    <source>
        <dbReference type="EMBL" id="CDQ38724.1"/>
    </source>
</evidence>